<keyword evidence="2" id="KW-0472">Membrane</keyword>
<evidence type="ECO:0000256" key="3">
    <source>
        <dbReference type="SAM" id="SignalP"/>
    </source>
</evidence>
<feature type="compositionally biased region" description="Low complexity" evidence="1">
    <location>
        <begin position="356"/>
        <end position="384"/>
    </location>
</feature>
<feature type="transmembrane region" description="Helical" evidence="2">
    <location>
        <begin position="238"/>
        <end position="261"/>
    </location>
</feature>
<organism evidence="4 5">
    <name type="scientific">Fusarium avenaceum</name>
    <dbReference type="NCBI Taxonomy" id="40199"/>
    <lineage>
        <taxon>Eukaryota</taxon>
        <taxon>Fungi</taxon>
        <taxon>Dikarya</taxon>
        <taxon>Ascomycota</taxon>
        <taxon>Pezizomycotina</taxon>
        <taxon>Sordariomycetes</taxon>
        <taxon>Hypocreomycetidae</taxon>
        <taxon>Hypocreales</taxon>
        <taxon>Nectriaceae</taxon>
        <taxon>Fusarium</taxon>
        <taxon>Fusarium tricinctum species complex</taxon>
    </lineage>
</organism>
<keyword evidence="5" id="KW-1185">Reference proteome</keyword>
<feature type="compositionally biased region" description="Polar residues" evidence="1">
    <location>
        <begin position="295"/>
        <end position="326"/>
    </location>
</feature>
<dbReference type="EMBL" id="JAGPUO010000003">
    <property type="protein sequence ID" value="KAG5663947.1"/>
    <property type="molecule type" value="Genomic_DNA"/>
</dbReference>
<sequence length="432" mass="44146">MHRSAVLIALGALSSPAAAEWFKSNYEASWEPPQQTGIYGPEAGEQDQIGLGWSPAPTGAPALEGAMDMGFALGKRALKSTVCGFGTSGNSFTCINSASAVCNYSKGYVGCCETGRSCNSIKTTCVDYASSASICNFLEDFHTICCSSAAPACFTYVGTSDGDAFTLFDCSARKGTASLLFSDPLAETSTTSADETSTTGGASSTDDASSTTDSATASSSTDANKDDNGGGSSTNVGAIAGGVVGGVAALGLIGLAAFLLFRRRKKTTPAATPLAGDAAQNQPPMAQNPQHPQSPGGNSFVPSSPSNAAYPSGVPSNFQNNYQQGYDPSLAAPYGQPQGYTQPGYSGYSPQPQAFQGQYAPQQGYDQQGQYPSQYGPGAYGAPSTSPPPQFTPSPGPNKTGHEIPHGGQQQNAQELPAVNPLGNEGNRAELS</sequence>
<dbReference type="AlphaFoldDB" id="A0A9P7H6Q4"/>
<evidence type="ECO:0000256" key="1">
    <source>
        <dbReference type="SAM" id="MobiDB-lite"/>
    </source>
</evidence>
<keyword evidence="2" id="KW-0812">Transmembrane</keyword>
<feature type="compositionally biased region" description="Polar residues" evidence="1">
    <location>
        <begin position="338"/>
        <end position="355"/>
    </location>
</feature>
<feature type="signal peptide" evidence="3">
    <location>
        <begin position="1"/>
        <end position="19"/>
    </location>
</feature>
<evidence type="ECO:0000256" key="2">
    <source>
        <dbReference type="SAM" id="Phobius"/>
    </source>
</evidence>
<accession>A0A9P7H6Q4</accession>
<gene>
    <name evidence="4" type="ORF">KAF25_006532</name>
</gene>
<protein>
    <submittedName>
        <fullName evidence="4">Uncharacterized protein</fullName>
    </submittedName>
</protein>
<dbReference type="Proteomes" id="UP000782241">
    <property type="component" value="Unassembled WGS sequence"/>
</dbReference>
<name>A0A9P7H6Q4_9HYPO</name>
<feature type="region of interest" description="Disordered" evidence="1">
    <location>
        <begin position="270"/>
        <end position="432"/>
    </location>
</feature>
<comment type="caution">
    <text evidence="4">The sequence shown here is derived from an EMBL/GenBank/DDBJ whole genome shotgun (WGS) entry which is preliminary data.</text>
</comment>
<evidence type="ECO:0000313" key="4">
    <source>
        <dbReference type="EMBL" id="KAG5663947.1"/>
    </source>
</evidence>
<keyword evidence="3" id="KW-0732">Signal</keyword>
<feature type="compositionally biased region" description="Low complexity" evidence="1">
    <location>
        <begin position="190"/>
        <end position="222"/>
    </location>
</feature>
<keyword evidence="2" id="KW-1133">Transmembrane helix</keyword>
<feature type="compositionally biased region" description="Pro residues" evidence="1">
    <location>
        <begin position="385"/>
        <end position="396"/>
    </location>
</feature>
<proteinExistence type="predicted"/>
<feature type="region of interest" description="Disordered" evidence="1">
    <location>
        <begin position="190"/>
        <end position="230"/>
    </location>
</feature>
<feature type="chain" id="PRO_5040348854" evidence="3">
    <location>
        <begin position="20"/>
        <end position="432"/>
    </location>
</feature>
<evidence type="ECO:0000313" key="5">
    <source>
        <dbReference type="Proteomes" id="UP000782241"/>
    </source>
</evidence>
<feature type="compositionally biased region" description="Low complexity" evidence="1">
    <location>
        <begin position="278"/>
        <end position="293"/>
    </location>
</feature>
<reference evidence="4" key="1">
    <citation type="submission" date="2021-04" db="EMBL/GenBank/DDBJ databases">
        <title>Draft genome of Fusarium avenaceum strain F156N33, isolated from an atmospheric sample in Virginia.</title>
        <authorList>
            <person name="Yang S."/>
            <person name="Vinatzer B.A."/>
            <person name="Coleman J."/>
        </authorList>
    </citation>
    <scope>NUCLEOTIDE SEQUENCE</scope>
    <source>
        <strain evidence="4">F156N33</strain>
    </source>
</reference>